<evidence type="ECO:0000256" key="2">
    <source>
        <dbReference type="ARBA" id="ARBA00010617"/>
    </source>
</evidence>
<dbReference type="GO" id="GO:0005506">
    <property type="term" value="F:iron ion binding"/>
    <property type="evidence" value="ECO:0007669"/>
    <property type="project" value="InterPro"/>
</dbReference>
<dbReference type="PANTHER" id="PTHR24287:SF1">
    <property type="entry name" value="P450, PUTATIVE (EUROFUNG)-RELATED"/>
    <property type="match status" value="1"/>
</dbReference>
<proteinExistence type="inferred from homology"/>
<reference evidence="10 11" key="1">
    <citation type="journal article" date="2010" name="Proc. Natl. Acad. Sci. U.S.A.">
        <title>Insights into evolution of multicellular fungi from the assembled chromosomes of the mushroom Coprinopsis cinerea (Coprinus cinereus).</title>
        <authorList>
            <person name="Stajich J.E."/>
            <person name="Wilke S.K."/>
            <person name="Ahren D."/>
            <person name="Au C.H."/>
            <person name="Birren B.W."/>
            <person name="Borodovsky M."/>
            <person name="Burns C."/>
            <person name="Canback B."/>
            <person name="Casselton L.A."/>
            <person name="Cheng C.K."/>
            <person name="Deng J."/>
            <person name="Dietrich F.S."/>
            <person name="Fargo D.C."/>
            <person name="Farman M.L."/>
            <person name="Gathman A.C."/>
            <person name="Goldberg J."/>
            <person name="Guigo R."/>
            <person name="Hoegger P.J."/>
            <person name="Hooker J.B."/>
            <person name="Huggins A."/>
            <person name="James T.Y."/>
            <person name="Kamada T."/>
            <person name="Kilaru S."/>
            <person name="Kodira C."/>
            <person name="Kues U."/>
            <person name="Kupfer D."/>
            <person name="Kwan H.S."/>
            <person name="Lomsadze A."/>
            <person name="Li W."/>
            <person name="Lilly W.W."/>
            <person name="Ma L.J."/>
            <person name="Mackey A.J."/>
            <person name="Manning G."/>
            <person name="Martin F."/>
            <person name="Muraguchi H."/>
            <person name="Natvig D.O."/>
            <person name="Palmerini H."/>
            <person name="Ramesh M.A."/>
            <person name="Rehmeyer C.J."/>
            <person name="Roe B.A."/>
            <person name="Shenoy N."/>
            <person name="Stanke M."/>
            <person name="Ter-Hovhannisyan V."/>
            <person name="Tunlid A."/>
            <person name="Velagapudi R."/>
            <person name="Vision T.J."/>
            <person name="Zeng Q."/>
            <person name="Zolan M.E."/>
            <person name="Pukkila P.J."/>
        </authorList>
    </citation>
    <scope>NUCLEOTIDE SEQUENCE [LARGE SCALE GENOMIC DNA]</scope>
    <source>
        <strain evidence="11">Okayama-7 / 130 / ATCC MYA-4618 / FGSC 9003</strain>
    </source>
</reference>
<keyword evidence="6 8" id="KW-0408">Iron</keyword>
<dbReference type="Proteomes" id="UP000001861">
    <property type="component" value="Unassembled WGS sequence"/>
</dbReference>
<dbReference type="eggNOG" id="KOG0157">
    <property type="taxonomic scope" value="Eukaryota"/>
</dbReference>
<keyword evidence="4 8" id="KW-0479">Metal-binding</keyword>
<evidence type="ECO:0000256" key="7">
    <source>
        <dbReference type="ARBA" id="ARBA00023033"/>
    </source>
</evidence>
<dbReference type="InterPro" id="IPR047146">
    <property type="entry name" value="Cyt_P450_E_CYP52_fungi"/>
</dbReference>
<dbReference type="InterPro" id="IPR017972">
    <property type="entry name" value="Cyt_P450_CS"/>
</dbReference>
<keyword evidence="11" id="KW-1185">Reference proteome</keyword>
<evidence type="ECO:0000256" key="5">
    <source>
        <dbReference type="ARBA" id="ARBA00023002"/>
    </source>
</evidence>
<dbReference type="Gene3D" id="1.10.630.10">
    <property type="entry name" value="Cytochrome P450"/>
    <property type="match status" value="1"/>
</dbReference>
<dbReference type="Pfam" id="PF00067">
    <property type="entry name" value="p450"/>
    <property type="match status" value="1"/>
</dbReference>
<dbReference type="OMA" id="FMFEGDD"/>
<keyword evidence="7 9" id="KW-0503">Monooxygenase</keyword>
<dbReference type="GO" id="GO:0020037">
    <property type="term" value="F:heme binding"/>
    <property type="evidence" value="ECO:0007669"/>
    <property type="project" value="InterPro"/>
</dbReference>
<keyword evidence="5 9" id="KW-0560">Oxidoreductase</keyword>
<dbReference type="InterPro" id="IPR002401">
    <property type="entry name" value="Cyt_P450_E_grp-I"/>
</dbReference>
<dbReference type="InParanoid" id="A8P5H5"/>
<evidence type="ECO:0000313" key="11">
    <source>
        <dbReference type="Proteomes" id="UP000001861"/>
    </source>
</evidence>
<dbReference type="PRINTS" id="PR00463">
    <property type="entry name" value="EP450I"/>
</dbReference>
<keyword evidence="3 8" id="KW-0349">Heme</keyword>
<dbReference type="PROSITE" id="PS00086">
    <property type="entry name" value="CYTOCHROME_P450"/>
    <property type="match status" value="1"/>
</dbReference>
<accession>A8P5H5</accession>
<protein>
    <submittedName>
        <fullName evidence="10">Cytochrome P450 monooxygenase pc-3</fullName>
    </submittedName>
</protein>
<organism evidence="10 11">
    <name type="scientific">Coprinopsis cinerea (strain Okayama-7 / 130 / ATCC MYA-4618 / FGSC 9003)</name>
    <name type="common">Inky cap fungus</name>
    <name type="synonym">Hormographiella aspergillata</name>
    <dbReference type="NCBI Taxonomy" id="240176"/>
    <lineage>
        <taxon>Eukaryota</taxon>
        <taxon>Fungi</taxon>
        <taxon>Dikarya</taxon>
        <taxon>Basidiomycota</taxon>
        <taxon>Agaricomycotina</taxon>
        <taxon>Agaricomycetes</taxon>
        <taxon>Agaricomycetidae</taxon>
        <taxon>Agaricales</taxon>
        <taxon>Agaricineae</taxon>
        <taxon>Psathyrellaceae</taxon>
        <taxon>Coprinopsis</taxon>
    </lineage>
</organism>
<dbReference type="SUPFAM" id="SSF48264">
    <property type="entry name" value="Cytochrome P450"/>
    <property type="match status" value="1"/>
</dbReference>
<evidence type="ECO:0000256" key="4">
    <source>
        <dbReference type="ARBA" id="ARBA00022723"/>
    </source>
</evidence>
<dbReference type="PRINTS" id="PR00385">
    <property type="entry name" value="P450"/>
</dbReference>
<dbReference type="InterPro" id="IPR036396">
    <property type="entry name" value="Cyt_P450_sf"/>
</dbReference>
<name>A8P5H5_COPC7</name>
<sequence length="574" mass="65619">MPLSPGLVFLGKRSPSLVLPPLLTYGALHVLDQTNILTLPTWAVISLVALAKPIHYACEVYHHRYRVQREAKKRGAKVVPHIEEPWPYFSGLSIIPYLMDSYLNGYVLDSVQEWVGKYGHTFELRLPSENQIWTTEPEHVKAMLATQFQNFEKGHGFIQQMHSFLGTGVFNSDGDMWKFHRAITRPFFTRDRISDFDIFDKHAAQTLELARARLAEGYAIDFQDLVARFTLDSAAQFLFGEKIDSLSAGIPYPKNSRKPNPPSFTSHPSNIFVNAFLSGLHGVTMRAIIGQEWPLAEFLRDTVKPNRDIVDQIIEPIVDKALREASTLGDVEKVEKGEEETLLKHLLLNLLVAGRDTTACTLTYSVYMLAENPHVAERLRSEILNKVGEKGRPSYDDIRDMRYLRAFINEVLRLYPPVPFNTRRAINDTVFTTKDGRPPLFIPGDTQVGYSVWDMHRRKDLWGPDAYEFDPDRFLDERLHKYLTPNPFIFTPFNAGPRICLGQQFAYHEASFFLIRLLQQFSKFSLAPDAQPAGTIPPESWKTCEGRKGMEKIWPGTNLTLIVKGGLWVRMDFF</sequence>
<evidence type="ECO:0000256" key="8">
    <source>
        <dbReference type="PIRSR" id="PIRSR602401-1"/>
    </source>
</evidence>
<evidence type="ECO:0000256" key="3">
    <source>
        <dbReference type="ARBA" id="ARBA00022617"/>
    </source>
</evidence>
<dbReference type="AlphaFoldDB" id="A8P5H5"/>
<dbReference type="VEuPathDB" id="FungiDB:CC1G_05498"/>
<feature type="binding site" description="axial binding residue" evidence="8">
    <location>
        <position position="500"/>
    </location>
    <ligand>
        <name>heme</name>
        <dbReference type="ChEBI" id="CHEBI:30413"/>
    </ligand>
    <ligandPart>
        <name>Fe</name>
        <dbReference type="ChEBI" id="CHEBI:18248"/>
    </ligandPart>
</feature>
<comment type="similarity">
    <text evidence="2 9">Belongs to the cytochrome P450 family.</text>
</comment>
<dbReference type="KEGG" id="cci:CC1G_05498"/>
<comment type="cofactor">
    <cofactor evidence="1 8">
        <name>heme</name>
        <dbReference type="ChEBI" id="CHEBI:30413"/>
    </cofactor>
</comment>
<evidence type="ECO:0000256" key="1">
    <source>
        <dbReference type="ARBA" id="ARBA00001971"/>
    </source>
</evidence>
<dbReference type="GO" id="GO:0016705">
    <property type="term" value="F:oxidoreductase activity, acting on paired donors, with incorporation or reduction of molecular oxygen"/>
    <property type="evidence" value="ECO:0007669"/>
    <property type="project" value="InterPro"/>
</dbReference>
<dbReference type="RefSeq" id="XP_001838945.2">
    <property type="nucleotide sequence ID" value="XM_001838893.2"/>
</dbReference>
<dbReference type="STRING" id="240176.A8P5H5"/>
<dbReference type="InterPro" id="IPR001128">
    <property type="entry name" value="Cyt_P450"/>
</dbReference>
<dbReference type="PANTHER" id="PTHR24287">
    <property type="entry name" value="P450, PUTATIVE (EUROFUNG)-RELATED"/>
    <property type="match status" value="1"/>
</dbReference>
<dbReference type="CDD" id="cd11063">
    <property type="entry name" value="CYP52"/>
    <property type="match status" value="1"/>
</dbReference>
<dbReference type="OrthoDB" id="1470350at2759"/>
<comment type="caution">
    <text evidence="10">The sequence shown here is derived from an EMBL/GenBank/DDBJ whole genome shotgun (WGS) entry which is preliminary data.</text>
</comment>
<dbReference type="EMBL" id="AACS02000011">
    <property type="protein sequence ID" value="EAU82876.2"/>
    <property type="molecule type" value="Genomic_DNA"/>
</dbReference>
<evidence type="ECO:0000313" key="10">
    <source>
        <dbReference type="EMBL" id="EAU82876.2"/>
    </source>
</evidence>
<evidence type="ECO:0000256" key="6">
    <source>
        <dbReference type="ARBA" id="ARBA00023004"/>
    </source>
</evidence>
<gene>
    <name evidence="10" type="ORF">CC1G_05498</name>
</gene>
<dbReference type="GO" id="GO:0004497">
    <property type="term" value="F:monooxygenase activity"/>
    <property type="evidence" value="ECO:0007669"/>
    <property type="project" value="UniProtKB-KW"/>
</dbReference>
<evidence type="ECO:0000256" key="9">
    <source>
        <dbReference type="RuleBase" id="RU000461"/>
    </source>
</evidence>
<dbReference type="HOGENOM" id="CLU_001570_27_0_1"/>
<dbReference type="GeneID" id="6015540"/>